<accession>A0A8H4IZ92</accession>
<protein>
    <submittedName>
        <fullName evidence="2">NADH:ubiquinone oxidoreductase 17.2kDa subunit</fullName>
    </submittedName>
</protein>
<evidence type="ECO:0000313" key="3">
    <source>
        <dbReference type="Proteomes" id="UP000572817"/>
    </source>
</evidence>
<dbReference type="EMBL" id="WWBZ02000016">
    <property type="protein sequence ID" value="KAF4309929.1"/>
    <property type="molecule type" value="Genomic_DNA"/>
</dbReference>
<organism evidence="2 3">
    <name type="scientific">Botryosphaeria dothidea</name>
    <dbReference type="NCBI Taxonomy" id="55169"/>
    <lineage>
        <taxon>Eukaryota</taxon>
        <taxon>Fungi</taxon>
        <taxon>Dikarya</taxon>
        <taxon>Ascomycota</taxon>
        <taxon>Pezizomycotina</taxon>
        <taxon>Dothideomycetes</taxon>
        <taxon>Dothideomycetes incertae sedis</taxon>
        <taxon>Botryosphaeriales</taxon>
        <taxon>Botryosphaeriaceae</taxon>
        <taxon>Botryosphaeria</taxon>
    </lineage>
</organism>
<feature type="region of interest" description="Disordered" evidence="1">
    <location>
        <begin position="199"/>
        <end position="300"/>
    </location>
</feature>
<sequence>MPQPGRLRQLWYRWKALDLPWRKQWLRGVDLAGNTFWEFKEVYGTQRFRRIVKYTRRTHYGDVKLTRTFSARRRRTTHLNPPLCSQSRLETPLEAKWDNIPIHAPLTFGRLHSKKHWMRAANEACGDLSIPQRISTHHFFFAPERGNRIRNLSRAPTRPISLPAQWIQWLRHTRADPPTIGEQQLDEIRQMRLKQLAAEADARWAAKPSALDPPPQSQTTPGLQPRDPAGHAPQTEPEEREGVRNAVGAPEEVKASTSGKKNVDKGRFKGDTKEKPPNPWQEAKSTQEPQPWAPKIARRK</sequence>
<comment type="caution">
    <text evidence="2">The sequence shown here is derived from an EMBL/GenBank/DDBJ whole genome shotgun (WGS) entry which is preliminary data.</text>
</comment>
<evidence type="ECO:0000256" key="1">
    <source>
        <dbReference type="SAM" id="MobiDB-lite"/>
    </source>
</evidence>
<feature type="compositionally biased region" description="Basic and acidic residues" evidence="1">
    <location>
        <begin position="261"/>
        <end position="276"/>
    </location>
</feature>
<proteinExistence type="predicted"/>
<dbReference type="Proteomes" id="UP000572817">
    <property type="component" value="Unassembled WGS sequence"/>
</dbReference>
<dbReference type="OrthoDB" id="10255576at2759"/>
<gene>
    <name evidence="2" type="ORF">GTA08_BOTSDO03147</name>
</gene>
<evidence type="ECO:0000313" key="2">
    <source>
        <dbReference type="EMBL" id="KAF4309929.1"/>
    </source>
</evidence>
<reference evidence="2" key="1">
    <citation type="submission" date="2020-04" db="EMBL/GenBank/DDBJ databases">
        <title>Genome Assembly and Annotation of Botryosphaeria dothidea sdau 11-99, a Latent Pathogen of Apple Fruit Ring Rot in China.</title>
        <authorList>
            <person name="Yu C."/>
            <person name="Diao Y."/>
            <person name="Lu Q."/>
            <person name="Zhao J."/>
            <person name="Cui S."/>
            <person name="Peng C."/>
            <person name="He B."/>
            <person name="Liu H."/>
        </authorList>
    </citation>
    <scope>NUCLEOTIDE SEQUENCE [LARGE SCALE GENOMIC DNA]</scope>
    <source>
        <strain evidence="2">Sdau11-99</strain>
    </source>
</reference>
<dbReference type="AlphaFoldDB" id="A0A8H4IZ92"/>
<keyword evidence="3" id="KW-1185">Reference proteome</keyword>
<name>A0A8H4IZ92_9PEZI</name>